<keyword evidence="3" id="KW-1185">Reference proteome</keyword>
<dbReference type="InterPro" id="IPR051044">
    <property type="entry name" value="MAG_DAG_Lipase"/>
</dbReference>
<dbReference type="Proteomes" id="UP000592181">
    <property type="component" value="Unassembled WGS sequence"/>
</dbReference>
<dbReference type="EMBL" id="JACBZX010000001">
    <property type="protein sequence ID" value="NYG36511.1"/>
    <property type="molecule type" value="Genomic_DNA"/>
</dbReference>
<comment type="caution">
    <text evidence="2">The sequence shown here is derived from an EMBL/GenBank/DDBJ whole genome shotgun (WGS) entry which is preliminary data.</text>
</comment>
<dbReference type="PANTHER" id="PTHR11614">
    <property type="entry name" value="PHOSPHOLIPASE-RELATED"/>
    <property type="match status" value="1"/>
</dbReference>
<dbReference type="RefSeq" id="WP_179462007.1">
    <property type="nucleotide sequence ID" value="NZ_JACBZX010000001.1"/>
</dbReference>
<reference evidence="2 3" key="1">
    <citation type="submission" date="2020-07" db="EMBL/GenBank/DDBJ databases">
        <title>Sequencing the genomes of 1000 actinobacteria strains.</title>
        <authorList>
            <person name="Klenk H.-P."/>
        </authorList>
    </citation>
    <scope>NUCLEOTIDE SEQUENCE [LARGE SCALE GENOMIC DNA]</scope>
    <source>
        <strain evidence="2 3">DSM 24723</strain>
    </source>
</reference>
<accession>A0A852XDG5</accession>
<proteinExistence type="predicted"/>
<feature type="domain" description="Serine aminopeptidase S33" evidence="1">
    <location>
        <begin position="29"/>
        <end position="253"/>
    </location>
</feature>
<dbReference type="InterPro" id="IPR022742">
    <property type="entry name" value="Hydrolase_4"/>
</dbReference>
<dbReference type="InterPro" id="IPR029058">
    <property type="entry name" value="AB_hydrolase_fold"/>
</dbReference>
<dbReference type="Pfam" id="PF12146">
    <property type="entry name" value="Hydrolase_4"/>
    <property type="match status" value="1"/>
</dbReference>
<evidence type="ECO:0000313" key="3">
    <source>
        <dbReference type="Proteomes" id="UP000592181"/>
    </source>
</evidence>
<name>A0A852XDG5_9MICO</name>
<dbReference type="SUPFAM" id="SSF53474">
    <property type="entry name" value="alpha/beta-Hydrolases"/>
    <property type="match status" value="1"/>
</dbReference>
<organism evidence="2 3">
    <name type="scientific">Janibacter alkaliphilus</name>
    <dbReference type="NCBI Taxonomy" id="1069963"/>
    <lineage>
        <taxon>Bacteria</taxon>
        <taxon>Bacillati</taxon>
        <taxon>Actinomycetota</taxon>
        <taxon>Actinomycetes</taxon>
        <taxon>Micrococcales</taxon>
        <taxon>Intrasporangiaceae</taxon>
        <taxon>Janibacter</taxon>
    </lineage>
</organism>
<keyword evidence="2" id="KW-0378">Hydrolase</keyword>
<dbReference type="AlphaFoldDB" id="A0A852XDG5"/>
<sequence>MPTIPPIDIETHGHAGLLLGSMWEPPTAPTWMAVLVHGYGEHIGRYQWVADRLTHDGAVVYGHDHVGHGRSVGERVIVEDFELLVDDLDLLVRRAHEEHPDLPLVLVGHSMGGLIAARYTQRHPDLLTATVLSGPVLGRWPQITDLLQHEEIPDVPISPSSLSRDEDVGEAYARDELVWHGPLQRPTIEAFAAELTTVNEGGRLTVPTLWMHGEDDRLVPIDGSRYGWEQIAASDGRAISYPEARHEIFHETNRDEVLDDLLAFVHEHV</sequence>
<protein>
    <submittedName>
        <fullName evidence="2">Alpha-beta hydrolase superfamily lysophospholipase</fullName>
    </submittedName>
</protein>
<evidence type="ECO:0000259" key="1">
    <source>
        <dbReference type="Pfam" id="PF12146"/>
    </source>
</evidence>
<evidence type="ECO:0000313" key="2">
    <source>
        <dbReference type="EMBL" id="NYG36511.1"/>
    </source>
</evidence>
<gene>
    <name evidence="2" type="ORF">BJY28_000980</name>
</gene>
<dbReference type="GO" id="GO:0016787">
    <property type="term" value="F:hydrolase activity"/>
    <property type="evidence" value="ECO:0007669"/>
    <property type="project" value="UniProtKB-KW"/>
</dbReference>
<dbReference type="Gene3D" id="3.40.50.1820">
    <property type="entry name" value="alpha/beta hydrolase"/>
    <property type="match status" value="1"/>
</dbReference>